<reference evidence="2" key="1">
    <citation type="submission" date="2023-03" db="EMBL/GenBank/DDBJ databases">
        <title>Actinorhabdospora filicis NBRC 111898.</title>
        <authorList>
            <person name="Ichikawa N."/>
            <person name="Sato H."/>
            <person name="Tonouchi N."/>
        </authorList>
    </citation>
    <scope>NUCLEOTIDE SEQUENCE</scope>
    <source>
        <strain evidence="2">NBRC 111898</strain>
    </source>
</reference>
<gene>
    <name evidence="2" type="ORF">Afil01_27770</name>
</gene>
<protein>
    <recommendedName>
        <fullName evidence="4">DUF3558 domain-containing protein</fullName>
    </recommendedName>
</protein>
<evidence type="ECO:0000313" key="3">
    <source>
        <dbReference type="Proteomes" id="UP001165079"/>
    </source>
</evidence>
<dbReference type="RefSeq" id="WP_285663149.1">
    <property type="nucleotide sequence ID" value="NZ_BSTX01000002.1"/>
</dbReference>
<comment type="caution">
    <text evidence="2">The sequence shown here is derived from an EMBL/GenBank/DDBJ whole genome shotgun (WGS) entry which is preliminary data.</text>
</comment>
<dbReference type="AlphaFoldDB" id="A0A9W6SL83"/>
<organism evidence="2 3">
    <name type="scientific">Actinorhabdospora filicis</name>
    <dbReference type="NCBI Taxonomy" id="1785913"/>
    <lineage>
        <taxon>Bacteria</taxon>
        <taxon>Bacillati</taxon>
        <taxon>Actinomycetota</taxon>
        <taxon>Actinomycetes</taxon>
        <taxon>Micromonosporales</taxon>
        <taxon>Micromonosporaceae</taxon>
        <taxon>Actinorhabdospora</taxon>
    </lineage>
</organism>
<dbReference type="EMBL" id="BSTX01000002">
    <property type="protein sequence ID" value="GLZ77970.1"/>
    <property type="molecule type" value="Genomic_DNA"/>
</dbReference>
<evidence type="ECO:0008006" key="4">
    <source>
        <dbReference type="Google" id="ProtNLM"/>
    </source>
</evidence>
<proteinExistence type="predicted"/>
<sequence length="196" mass="20346">MERRKKAYFGLLTLLAVSVLLVTATGVYLLMTDASDESHPPADAPSDLCAIVGDDLAASLVPRASRSTGSVYSQGPDAACQWDSAEPGSGDYGSLWVRILRYGQVSGEDGSSYADGVFGDDCDAIVSNYQATTTGGLGDEACVATETSGTGGTAFADLVVRHGADIVWVRYYVNPGAGVDVRQRVVDVAARVLAGV</sequence>
<accession>A0A9W6SL83</accession>
<evidence type="ECO:0000313" key="2">
    <source>
        <dbReference type="EMBL" id="GLZ77970.1"/>
    </source>
</evidence>
<keyword evidence="3" id="KW-1185">Reference proteome</keyword>
<keyword evidence="1" id="KW-0812">Transmembrane</keyword>
<name>A0A9W6SL83_9ACTN</name>
<feature type="transmembrane region" description="Helical" evidence="1">
    <location>
        <begin position="7"/>
        <end position="31"/>
    </location>
</feature>
<keyword evidence="1" id="KW-0472">Membrane</keyword>
<dbReference type="Proteomes" id="UP001165079">
    <property type="component" value="Unassembled WGS sequence"/>
</dbReference>
<keyword evidence="1" id="KW-1133">Transmembrane helix</keyword>
<evidence type="ECO:0000256" key="1">
    <source>
        <dbReference type="SAM" id="Phobius"/>
    </source>
</evidence>